<gene>
    <name evidence="1" type="ORF">CCMP2556_LOCUS34868</name>
</gene>
<name>A0ABP0P714_9DINO</name>
<keyword evidence="2" id="KW-1185">Reference proteome</keyword>
<evidence type="ECO:0000313" key="1">
    <source>
        <dbReference type="EMBL" id="CAK9070864.1"/>
    </source>
</evidence>
<dbReference type="EMBL" id="CAXAMN010022562">
    <property type="protein sequence ID" value="CAK9070864.1"/>
    <property type="molecule type" value="Genomic_DNA"/>
</dbReference>
<proteinExistence type="predicted"/>
<protein>
    <submittedName>
        <fullName evidence="1">Uncharacterized protein</fullName>
    </submittedName>
</protein>
<comment type="caution">
    <text evidence="1">The sequence shown here is derived from an EMBL/GenBank/DDBJ whole genome shotgun (WGS) entry which is preliminary data.</text>
</comment>
<accession>A0ABP0P714</accession>
<sequence length="476" mass="54723">MGRARQNYGDDDEGILAAIANKVLGGVRSSPVRGCLGMLHSSRPPEPAVEVVELLQDMKITPRLVIQFHKIFKRLKQTDAITLRVGPNEVSTASMTRLVKNHRKWVAKILILLLDLAGFKDTVTWDGFLYVTMQFCSLSKLELCQVMFYIVSKEMRSWTVHYVTSSQLQEFYDDYYTCPVAAFNTNSIGFAKLPLAKYRMQDFIELCYRFSQLINPCMHLQRSLQQSLGSLRYWCNFDRVKVYNRKINIDFFRYQKVTTILELMQRQAGVALGPIQQHRLAMSEHFLHSIDKSSPGFKDDLEKFKATVLRALEVCRPVRCGVLPIPTLGVKPPTKTKLQREVKLPKWMTEQLEQNFAPGLYGGHSLGHALQLEWAKREKAERLIRSTFGATAAWKATTVRQIAAELFLHAAKPPSEDNRMKAVIRSQEMEFIRMSRDDHEPPNLVTTMFRLFQEELIHRTEEPDPTANLNIQVVRS</sequence>
<dbReference type="Proteomes" id="UP001642484">
    <property type="component" value="Unassembled WGS sequence"/>
</dbReference>
<evidence type="ECO:0000313" key="2">
    <source>
        <dbReference type="Proteomes" id="UP001642484"/>
    </source>
</evidence>
<organism evidence="1 2">
    <name type="scientific">Durusdinium trenchii</name>
    <dbReference type="NCBI Taxonomy" id="1381693"/>
    <lineage>
        <taxon>Eukaryota</taxon>
        <taxon>Sar</taxon>
        <taxon>Alveolata</taxon>
        <taxon>Dinophyceae</taxon>
        <taxon>Suessiales</taxon>
        <taxon>Symbiodiniaceae</taxon>
        <taxon>Durusdinium</taxon>
    </lineage>
</organism>
<reference evidence="1 2" key="1">
    <citation type="submission" date="2024-02" db="EMBL/GenBank/DDBJ databases">
        <authorList>
            <person name="Chen Y."/>
            <person name="Shah S."/>
            <person name="Dougan E. K."/>
            <person name="Thang M."/>
            <person name="Chan C."/>
        </authorList>
    </citation>
    <scope>NUCLEOTIDE SEQUENCE [LARGE SCALE GENOMIC DNA]</scope>
</reference>